<reference evidence="3 4" key="1">
    <citation type="submission" date="2024-12" db="EMBL/GenBank/DDBJ databases">
        <title>The unique morphological basis and parallel evolutionary history of personate flowers in Penstemon.</title>
        <authorList>
            <person name="Depatie T.H."/>
            <person name="Wessinger C.A."/>
        </authorList>
    </citation>
    <scope>NUCLEOTIDE SEQUENCE [LARGE SCALE GENOMIC DNA]</scope>
    <source>
        <strain evidence="3">WTNN_2</strain>
        <tissue evidence="3">Leaf</tissue>
    </source>
</reference>
<evidence type="ECO:0000256" key="2">
    <source>
        <dbReference type="ARBA" id="ARBA00023004"/>
    </source>
</evidence>
<dbReference type="SUPFAM" id="SSF48264">
    <property type="entry name" value="Cytochrome P450"/>
    <property type="match status" value="1"/>
</dbReference>
<protein>
    <recommendedName>
        <fullName evidence="5">Cytochrome P450</fullName>
    </recommendedName>
</protein>
<keyword evidence="4" id="KW-1185">Reference proteome</keyword>
<organism evidence="3 4">
    <name type="scientific">Penstemon smallii</name>
    <dbReference type="NCBI Taxonomy" id="265156"/>
    <lineage>
        <taxon>Eukaryota</taxon>
        <taxon>Viridiplantae</taxon>
        <taxon>Streptophyta</taxon>
        <taxon>Embryophyta</taxon>
        <taxon>Tracheophyta</taxon>
        <taxon>Spermatophyta</taxon>
        <taxon>Magnoliopsida</taxon>
        <taxon>eudicotyledons</taxon>
        <taxon>Gunneridae</taxon>
        <taxon>Pentapetalae</taxon>
        <taxon>asterids</taxon>
        <taxon>lamiids</taxon>
        <taxon>Lamiales</taxon>
        <taxon>Plantaginaceae</taxon>
        <taxon>Cheloneae</taxon>
        <taxon>Penstemon</taxon>
    </lineage>
</organism>
<keyword evidence="1" id="KW-0479">Metal-binding</keyword>
<name>A0ABD3UKY6_9LAMI</name>
<dbReference type="Proteomes" id="UP001634393">
    <property type="component" value="Unassembled WGS sequence"/>
</dbReference>
<evidence type="ECO:0000313" key="3">
    <source>
        <dbReference type="EMBL" id="KAL3848935.1"/>
    </source>
</evidence>
<dbReference type="Gene3D" id="1.10.630.10">
    <property type="entry name" value="Cytochrome P450"/>
    <property type="match status" value="1"/>
</dbReference>
<evidence type="ECO:0000256" key="1">
    <source>
        <dbReference type="ARBA" id="ARBA00022723"/>
    </source>
</evidence>
<proteinExistence type="predicted"/>
<gene>
    <name evidence="3" type="ORF">ACJIZ3_010817</name>
</gene>
<comment type="caution">
    <text evidence="3">The sequence shown here is derived from an EMBL/GenBank/DDBJ whole genome shotgun (WGS) entry which is preliminary data.</text>
</comment>
<dbReference type="AlphaFoldDB" id="A0ABD3UKY6"/>
<dbReference type="PANTHER" id="PTHR24286:SF185">
    <property type="entry name" value="CYTOCHROME P450 87A3-LIKE"/>
    <property type="match status" value="1"/>
</dbReference>
<dbReference type="GO" id="GO:0046872">
    <property type="term" value="F:metal ion binding"/>
    <property type="evidence" value="ECO:0007669"/>
    <property type="project" value="UniProtKB-KW"/>
</dbReference>
<evidence type="ECO:0008006" key="5">
    <source>
        <dbReference type="Google" id="ProtNLM"/>
    </source>
</evidence>
<sequence length="153" mass="17574">MAVVFYYLAALIVLGVTHLVYKWRNPKCNGVLPPGSMGLPFIGETLQYFSPKPQQGIPPFISKRMARYGPLFRTSLLGQRIVFSTDPVVNQYIFQQEGDAFRWNAHKYLRNLVLDLIGPENLKGGLIHEMDKKTRHHLSSWACKDEVEVKRRT</sequence>
<dbReference type="EMBL" id="JBJXBP010000001">
    <property type="protein sequence ID" value="KAL3848935.1"/>
    <property type="molecule type" value="Genomic_DNA"/>
</dbReference>
<dbReference type="InterPro" id="IPR036396">
    <property type="entry name" value="Cyt_P450_sf"/>
</dbReference>
<evidence type="ECO:0000313" key="4">
    <source>
        <dbReference type="Proteomes" id="UP001634393"/>
    </source>
</evidence>
<accession>A0ABD3UKY6</accession>
<dbReference type="PANTHER" id="PTHR24286">
    <property type="entry name" value="CYTOCHROME P450 26"/>
    <property type="match status" value="1"/>
</dbReference>
<keyword evidence="2" id="KW-0408">Iron</keyword>